<evidence type="ECO:0000256" key="1">
    <source>
        <dbReference type="SAM" id="SignalP"/>
    </source>
</evidence>
<feature type="domain" description="SGNH hydrolase-type esterase" evidence="2">
    <location>
        <begin position="416"/>
        <end position="580"/>
    </location>
</feature>
<feature type="chain" id="PRO_5026755540" evidence="1">
    <location>
        <begin position="22"/>
        <end position="601"/>
    </location>
</feature>
<keyword evidence="1" id="KW-0732">Signal</keyword>
<feature type="domain" description="SGNH hydrolase-type esterase" evidence="3">
    <location>
        <begin position="187"/>
        <end position="369"/>
    </location>
</feature>
<accession>A0A6L9L328</accession>
<dbReference type="CDD" id="cd01844">
    <property type="entry name" value="SGNH_hydrolase_like_6"/>
    <property type="match status" value="1"/>
</dbReference>
<keyword evidence="6" id="KW-1185">Reference proteome</keyword>
<evidence type="ECO:0000259" key="3">
    <source>
        <dbReference type="Pfam" id="PF14606"/>
    </source>
</evidence>
<evidence type="ECO:0000259" key="4">
    <source>
        <dbReference type="Pfam" id="PF14607"/>
    </source>
</evidence>
<dbReference type="InterPro" id="IPR013830">
    <property type="entry name" value="SGNH_hydro"/>
</dbReference>
<dbReference type="InterPro" id="IPR032740">
    <property type="entry name" value="GxDLY"/>
</dbReference>
<comment type="caution">
    <text evidence="5">The sequence shown here is derived from an EMBL/GenBank/DDBJ whole genome shotgun (WGS) entry which is preliminary data.</text>
</comment>
<dbReference type="Pfam" id="PF14606">
    <property type="entry name" value="Lipase_GDSL_3"/>
    <property type="match status" value="1"/>
</dbReference>
<dbReference type="Pfam" id="PF14607">
    <property type="entry name" value="GxDLY"/>
    <property type="match status" value="1"/>
</dbReference>
<name>A0A6L9L328_9BACT</name>
<feature type="signal peptide" evidence="1">
    <location>
        <begin position="1"/>
        <end position="21"/>
    </location>
</feature>
<dbReference type="Gene3D" id="3.40.50.1110">
    <property type="entry name" value="SGNH hydrolase"/>
    <property type="match status" value="2"/>
</dbReference>
<dbReference type="PANTHER" id="PTHR30383">
    <property type="entry name" value="THIOESTERASE 1/PROTEASE 1/LYSOPHOSPHOLIPASE L1"/>
    <property type="match status" value="1"/>
</dbReference>
<feature type="domain" description="SGNH hydrolase-type esterase N-terminal" evidence="4">
    <location>
        <begin position="28"/>
        <end position="179"/>
    </location>
</feature>
<reference evidence="5 6" key="1">
    <citation type="submission" date="2020-02" db="EMBL/GenBank/DDBJ databases">
        <title>Draft genome sequence of two Spirosoma agri KCTC 52727 and Spirosoma terrae KCTC 52035.</title>
        <authorList>
            <person name="Rojas J."/>
            <person name="Ambika Manirajan B."/>
            <person name="Suarez C."/>
            <person name="Ratering S."/>
            <person name="Schnell S."/>
        </authorList>
    </citation>
    <scope>NUCLEOTIDE SEQUENCE [LARGE SCALE GENOMIC DNA]</scope>
    <source>
        <strain evidence="5 6">KCTC 52035</strain>
    </source>
</reference>
<proteinExistence type="predicted"/>
<dbReference type="AlphaFoldDB" id="A0A6L9L328"/>
<dbReference type="EMBL" id="JAAFZH010000003">
    <property type="protein sequence ID" value="NDU94975.1"/>
    <property type="molecule type" value="Genomic_DNA"/>
</dbReference>
<dbReference type="Gene3D" id="2.60.120.260">
    <property type="entry name" value="Galactose-binding domain-like"/>
    <property type="match status" value="1"/>
</dbReference>
<dbReference type="RefSeq" id="WP_163946044.1">
    <property type="nucleotide sequence ID" value="NZ_JAAFZH010000003.1"/>
</dbReference>
<dbReference type="Proteomes" id="UP000474175">
    <property type="component" value="Unassembled WGS sequence"/>
</dbReference>
<keyword evidence="5" id="KW-0378">Hydrolase</keyword>
<dbReference type="GO" id="GO:0004622">
    <property type="term" value="F:phosphatidylcholine lysophospholipase activity"/>
    <property type="evidence" value="ECO:0007669"/>
    <property type="project" value="TreeGrafter"/>
</dbReference>
<evidence type="ECO:0000259" key="2">
    <source>
        <dbReference type="Pfam" id="PF13472"/>
    </source>
</evidence>
<evidence type="ECO:0000313" key="5">
    <source>
        <dbReference type="EMBL" id="NDU94975.1"/>
    </source>
</evidence>
<dbReference type="PANTHER" id="PTHR30383:SF5">
    <property type="entry name" value="SGNH HYDROLASE-TYPE ESTERASE DOMAIN-CONTAINING PROTEIN"/>
    <property type="match status" value="1"/>
</dbReference>
<gene>
    <name evidence="5" type="ORF">GK108_08830</name>
</gene>
<sequence length="601" mass="67666">MLRNLLLFFLFAGYQSLTVSAQDTTQYAWWNPVQNSFPVIEGQGWSKELQSPYDRLPARSEKEVRKPVWDLSHNSAGLLIRFKASTDQITIRYAVTSRHAMPHMPATGVSGVDLYALDSDGNWRWCTGKYSFGDTIQYRFTNLEPNDQYHKKGREYRLYLPLYNSVKWLEVGVPQGASFTPLPTRIEKPIVVYGTSIAQGACASRPGMAWTAILGRKLDRPLINLAFSGNGRLEKEIVQLLPDIDAKLYVLDCLPNLVASVGLTPEEIKNRILESVRTLRQKRPSTPILLVEHAGYSDGALNLTRRRYYTDANELMRQAFAQLKTEGVNQLYLLPYSSINLGMDDMVDGTHPTDLGMQHYADAYETMIRSILNEPVGPYTTTKPCTQFRDAAIYDWETRHRDMIALAKTKAPRIVFLGNSITHYWGGQPQAPISRGSDSWNSVLAPLGTQNFGYGWDRIENVLWRVYHDELDGYAAAQVVIMIGTNNLQWNSDTEIIEGLKFLVNAIKTRQPSASILLLGILPRRQGEPRIQELNKGIAQASGQLNVTFANPGSVFLKGDGKIDESFFTDGLHPNAEGYQKLANQLAPFLKPTEQTNKARR</sequence>
<dbReference type="InterPro" id="IPR051532">
    <property type="entry name" value="Ester_Hydrolysis_Enzymes"/>
</dbReference>
<dbReference type="Pfam" id="PF13472">
    <property type="entry name" value="Lipase_GDSL_2"/>
    <property type="match status" value="1"/>
</dbReference>
<organism evidence="5 6">
    <name type="scientific">Spirosoma terrae</name>
    <dbReference type="NCBI Taxonomy" id="1968276"/>
    <lineage>
        <taxon>Bacteria</taxon>
        <taxon>Pseudomonadati</taxon>
        <taxon>Bacteroidota</taxon>
        <taxon>Cytophagia</taxon>
        <taxon>Cytophagales</taxon>
        <taxon>Cytophagaceae</taxon>
        <taxon>Spirosoma</taxon>
    </lineage>
</organism>
<protein>
    <submittedName>
        <fullName evidence="5">Acetylhydrolase</fullName>
    </submittedName>
</protein>
<dbReference type="SUPFAM" id="SSF52266">
    <property type="entry name" value="SGNH hydrolase"/>
    <property type="match status" value="2"/>
</dbReference>
<evidence type="ECO:0000313" key="6">
    <source>
        <dbReference type="Proteomes" id="UP000474175"/>
    </source>
</evidence>
<dbReference type="InterPro" id="IPR036514">
    <property type="entry name" value="SGNH_hydro_sf"/>
</dbReference>